<accession>A0A8S0PDX3</accession>
<name>A0A8S0PDX3_OLEEU</name>
<proteinExistence type="predicted"/>
<feature type="compositionally biased region" description="Basic and acidic residues" evidence="1">
    <location>
        <begin position="93"/>
        <end position="102"/>
    </location>
</feature>
<dbReference type="Gramene" id="OE9A060811T1">
    <property type="protein sequence ID" value="OE9A060811C1"/>
    <property type="gene ID" value="OE9A060811"/>
</dbReference>
<evidence type="ECO:0000256" key="1">
    <source>
        <dbReference type="SAM" id="MobiDB-lite"/>
    </source>
</evidence>
<protein>
    <submittedName>
        <fullName evidence="2">Uncharacterized protein</fullName>
    </submittedName>
</protein>
<feature type="compositionally biased region" description="Low complexity" evidence="1">
    <location>
        <begin position="178"/>
        <end position="189"/>
    </location>
</feature>
<sequence length="290" mass="32339">MQIWAFETMLKIGDRFGRRLGQQSPRLLNWTSTKQPQHRTYDTFFKNVKMHVYATLRSTEAERGQPYISNLVPFEDCSVPALDNVWRRLRGDKELGDGKETGSDESTDGNGEDSDDGDSGDNDGATVRASLTRARVEEMLLDQRTLIEIRLRTVKLEIIQHVTNEFVRLREFISTLVPPSGSTTTAPTTKAENEPRVVSSLPHDLDENGDETDPDSECAEPQVHARDFDPLSDDHEEDMGIEMQEGNGGCNMDLEPRMNGDDDAVAFGGPRNRDDEPIVSASGVVEVDGK</sequence>
<feature type="compositionally biased region" description="Acidic residues" evidence="1">
    <location>
        <begin position="103"/>
        <end position="121"/>
    </location>
</feature>
<gene>
    <name evidence="2" type="ORF">OLEA9_A060811</name>
</gene>
<dbReference type="Proteomes" id="UP000594638">
    <property type="component" value="Unassembled WGS sequence"/>
</dbReference>
<feature type="compositionally biased region" description="Basic and acidic residues" evidence="1">
    <location>
        <begin position="223"/>
        <end position="233"/>
    </location>
</feature>
<keyword evidence="3" id="KW-1185">Reference proteome</keyword>
<dbReference type="AlphaFoldDB" id="A0A8S0PDX3"/>
<evidence type="ECO:0000313" key="2">
    <source>
        <dbReference type="EMBL" id="CAA2938764.1"/>
    </source>
</evidence>
<organism evidence="2 3">
    <name type="scientific">Olea europaea subsp. europaea</name>
    <dbReference type="NCBI Taxonomy" id="158383"/>
    <lineage>
        <taxon>Eukaryota</taxon>
        <taxon>Viridiplantae</taxon>
        <taxon>Streptophyta</taxon>
        <taxon>Embryophyta</taxon>
        <taxon>Tracheophyta</taxon>
        <taxon>Spermatophyta</taxon>
        <taxon>Magnoliopsida</taxon>
        <taxon>eudicotyledons</taxon>
        <taxon>Gunneridae</taxon>
        <taxon>Pentapetalae</taxon>
        <taxon>asterids</taxon>
        <taxon>lamiids</taxon>
        <taxon>Lamiales</taxon>
        <taxon>Oleaceae</taxon>
        <taxon>Oleeae</taxon>
        <taxon>Olea</taxon>
    </lineage>
</organism>
<feature type="compositionally biased region" description="Acidic residues" evidence="1">
    <location>
        <begin position="207"/>
        <end position="218"/>
    </location>
</feature>
<dbReference type="OrthoDB" id="1930729at2759"/>
<evidence type="ECO:0000313" key="3">
    <source>
        <dbReference type="Proteomes" id="UP000594638"/>
    </source>
</evidence>
<comment type="caution">
    <text evidence="2">The sequence shown here is derived from an EMBL/GenBank/DDBJ whole genome shotgun (WGS) entry which is preliminary data.</text>
</comment>
<dbReference type="EMBL" id="CACTIH010000038">
    <property type="protein sequence ID" value="CAA2938764.1"/>
    <property type="molecule type" value="Genomic_DNA"/>
</dbReference>
<reference evidence="2 3" key="1">
    <citation type="submission" date="2019-12" db="EMBL/GenBank/DDBJ databases">
        <authorList>
            <person name="Alioto T."/>
            <person name="Alioto T."/>
            <person name="Gomez Garrido J."/>
        </authorList>
    </citation>
    <scope>NUCLEOTIDE SEQUENCE [LARGE SCALE GENOMIC DNA]</scope>
</reference>
<feature type="region of interest" description="Disordered" evidence="1">
    <location>
        <begin position="177"/>
        <end position="290"/>
    </location>
</feature>
<feature type="region of interest" description="Disordered" evidence="1">
    <location>
        <begin position="93"/>
        <end position="125"/>
    </location>
</feature>